<name>A0ACB8CG24_DERSI</name>
<accession>A0ACB8CG24</accession>
<dbReference type="Proteomes" id="UP000821865">
    <property type="component" value="Chromosome 7"/>
</dbReference>
<gene>
    <name evidence="1" type="ORF">HPB49_016105</name>
</gene>
<comment type="caution">
    <text evidence="1">The sequence shown here is derived from an EMBL/GenBank/DDBJ whole genome shotgun (WGS) entry which is preliminary data.</text>
</comment>
<protein>
    <submittedName>
        <fullName evidence="1">Uncharacterized protein</fullName>
    </submittedName>
</protein>
<evidence type="ECO:0000313" key="1">
    <source>
        <dbReference type="EMBL" id="KAH7941690.1"/>
    </source>
</evidence>
<keyword evidence="2" id="KW-1185">Reference proteome</keyword>
<proteinExistence type="predicted"/>
<organism evidence="1 2">
    <name type="scientific">Dermacentor silvarum</name>
    <name type="common">Tick</name>
    <dbReference type="NCBI Taxonomy" id="543639"/>
    <lineage>
        <taxon>Eukaryota</taxon>
        <taxon>Metazoa</taxon>
        <taxon>Ecdysozoa</taxon>
        <taxon>Arthropoda</taxon>
        <taxon>Chelicerata</taxon>
        <taxon>Arachnida</taxon>
        <taxon>Acari</taxon>
        <taxon>Parasitiformes</taxon>
        <taxon>Ixodida</taxon>
        <taxon>Ixodoidea</taxon>
        <taxon>Ixodidae</taxon>
        <taxon>Rhipicephalinae</taxon>
        <taxon>Dermacentor</taxon>
    </lineage>
</organism>
<dbReference type="EMBL" id="CM023476">
    <property type="protein sequence ID" value="KAH7941690.1"/>
    <property type="molecule type" value="Genomic_DNA"/>
</dbReference>
<sequence>MDAVGRAEGCSTCGIGTFKNRQEQFQHSFSLEHHTRVDEQSQSLAKEEASRAKPKPSLKQSERAKGVSKANKKKPLSKAKQVKKVTAKQYRGSKKPTNRAAVGKKSTKQVLKNCDRKTRYGNQGHQRSNDTNSQDYKDNQKEPSRRGSWPSDGSGAKPSKRPSVQRDSSEPTPCLRSRDDTRNPSSKDSSFEGDSSLVEEPGDDGDYEMNRNWNGPPRFPMNPYGRGAFMGYGGRGNPPWNRPPPPRHPFNRYEGPRQFNRYSRHPPAESPSPWSSDDYGCGFGSYGNGGWQGGNKSWNRDAHENDTRHDNDSAGRHGGHRSHHHSPENTSKTDSHSEHAATGASKEQGEKPASCNNSSSSASSSSKSHGQGSNGKPSVSAKSSTPASTRSRSSTPASTSEHSSSKVSSLPAKLSKSAAGGTATAASAEEPPARRGEGGAKSDLLSRQSQKKDVQMQEPSKPVSKIVKKPSLQTPAIKFTSKKAVATSSPRPSPRSKSADGSKALASPMRTGATSSSAPPSMVVGKPRPTTRSGTSPSPAATEMKIKVKQEASKDMGSSTENTVAASSSSSNRNHLIFLSSEEEDADAPGETATLKKKARPDGDTTTTEKTVPRPKHCNPAAAAMPPPSPDRGEPQVKKVVLKSPKLGPLSTKDMYRRDVLDKLVNFPSSPQVQAQLNKWMMEMQKSQRSVTSRKTMRLCATQARLGQEDDALLGSIPNIDFDVLLRQVESCELPEEMLKSLMQALNTDAEQPHSTAGEAPSLIAASLGSKGSSLHLTSELRASPRSTPPMGGAAAKSVAIKTSPASAKISSAAESLGSKSASEDECMVVPTPKKNVVPVLIDSDDNGSTDDEDNKPSTTTPTVKALGGKTTPEHCAQSSSPLAQEGGHRVRKIQKLARRKGRQPSESMDGSLTDSAAASSRPVESSSNARAVELSQESKRLSPRLKSTTPTTAAGSTAMVTSSVASSSRGRCSAQMSVSPPTFPEVICFAKLHQISTEFRQQGTRRCQTVPSSPPPPSVAIVAKVEPPPTPPPPAALPEDAVPLDAMPPGALPPGAMPSGITPALPVAVKSLVGDLTLRCQQEDAIRQELARIEQGIVSALATLEQLKKRKEELLGREAQVRKERLEILQCLQGAASALPGDSPPLLHFTLPAQSPTAVEMLSSFGTSGTDAMFGTSQAPPGGAPPVIMGQDQDREKGPQQSKKVKTSLLLTQSQGFALATKVPHTGRTPCQVEESEAQEGRGRAAPWYSQQHSRSAGLEQPGTREAWLPFWRSSHHRSHWAPRIAQEQQAGITGSQVSSGSRSDPPRPGVSA</sequence>
<evidence type="ECO:0000313" key="2">
    <source>
        <dbReference type="Proteomes" id="UP000821865"/>
    </source>
</evidence>
<reference evidence="1" key="1">
    <citation type="submission" date="2020-05" db="EMBL/GenBank/DDBJ databases">
        <title>Large-scale comparative analyses of tick genomes elucidate their genetic diversity and vector capacities.</title>
        <authorList>
            <person name="Jia N."/>
            <person name="Wang J."/>
            <person name="Shi W."/>
            <person name="Du L."/>
            <person name="Sun Y."/>
            <person name="Zhan W."/>
            <person name="Jiang J."/>
            <person name="Wang Q."/>
            <person name="Zhang B."/>
            <person name="Ji P."/>
            <person name="Sakyi L.B."/>
            <person name="Cui X."/>
            <person name="Yuan T."/>
            <person name="Jiang B."/>
            <person name="Yang W."/>
            <person name="Lam T.T.-Y."/>
            <person name="Chang Q."/>
            <person name="Ding S."/>
            <person name="Wang X."/>
            <person name="Zhu J."/>
            <person name="Ruan X."/>
            <person name="Zhao L."/>
            <person name="Wei J."/>
            <person name="Que T."/>
            <person name="Du C."/>
            <person name="Cheng J."/>
            <person name="Dai P."/>
            <person name="Han X."/>
            <person name="Huang E."/>
            <person name="Gao Y."/>
            <person name="Liu J."/>
            <person name="Shao H."/>
            <person name="Ye R."/>
            <person name="Li L."/>
            <person name="Wei W."/>
            <person name="Wang X."/>
            <person name="Wang C."/>
            <person name="Yang T."/>
            <person name="Huo Q."/>
            <person name="Li W."/>
            <person name="Guo W."/>
            <person name="Chen H."/>
            <person name="Zhou L."/>
            <person name="Ni X."/>
            <person name="Tian J."/>
            <person name="Zhou Y."/>
            <person name="Sheng Y."/>
            <person name="Liu T."/>
            <person name="Pan Y."/>
            <person name="Xia L."/>
            <person name="Li J."/>
            <person name="Zhao F."/>
            <person name="Cao W."/>
        </authorList>
    </citation>
    <scope>NUCLEOTIDE SEQUENCE</scope>
    <source>
        <strain evidence="1">Dsil-2018</strain>
    </source>
</reference>